<gene>
    <name evidence="2" type="ORF">K7X08_027634</name>
</gene>
<sequence>MHKEMGKHIDQDKVMGKISEELWNTIRTGDGIQTEITQTVQSVYNKLLNPQLNEAGESSSHSDLQPTENGVEINGHIAASSVDAEPSEPPGFARLGTAKVTIRKRPKRNREFLFLPSQRPIAHLTLWCPTVWMSVRHLALL</sequence>
<proteinExistence type="predicted"/>
<keyword evidence="3" id="KW-1185">Reference proteome</keyword>
<feature type="compositionally biased region" description="Polar residues" evidence="1">
    <location>
        <begin position="51"/>
        <end position="68"/>
    </location>
</feature>
<accession>A0A9Q1MN74</accession>
<comment type="caution">
    <text evidence="2">The sequence shown here is derived from an EMBL/GenBank/DDBJ whole genome shotgun (WGS) entry which is preliminary data.</text>
</comment>
<dbReference type="AlphaFoldDB" id="A0A9Q1MN74"/>
<organism evidence="2 3">
    <name type="scientific">Anisodus acutangulus</name>
    <dbReference type="NCBI Taxonomy" id="402998"/>
    <lineage>
        <taxon>Eukaryota</taxon>
        <taxon>Viridiplantae</taxon>
        <taxon>Streptophyta</taxon>
        <taxon>Embryophyta</taxon>
        <taxon>Tracheophyta</taxon>
        <taxon>Spermatophyta</taxon>
        <taxon>Magnoliopsida</taxon>
        <taxon>eudicotyledons</taxon>
        <taxon>Gunneridae</taxon>
        <taxon>Pentapetalae</taxon>
        <taxon>asterids</taxon>
        <taxon>lamiids</taxon>
        <taxon>Solanales</taxon>
        <taxon>Solanaceae</taxon>
        <taxon>Solanoideae</taxon>
        <taxon>Hyoscyameae</taxon>
        <taxon>Anisodus</taxon>
    </lineage>
</organism>
<protein>
    <submittedName>
        <fullName evidence="2">Uncharacterized protein</fullName>
    </submittedName>
</protein>
<name>A0A9Q1MN74_9SOLA</name>
<dbReference type="EMBL" id="JAJAGQ010000006">
    <property type="protein sequence ID" value="KAJ8561444.1"/>
    <property type="molecule type" value="Genomic_DNA"/>
</dbReference>
<reference evidence="3" key="1">
    <citation type="journal article" date="2023" name="Proc. Natl. Acad. Sci. U.S.A.">
        <title>Genomic and structural basis for evolution of tropane alkaloid biosynthesis.</title>
        <authorList>
            <person name="Wanga Y.-J."/>
            <person name="Taina T."/>
            <person name="Yua J.-Y."/>
            <person name="Lia J."/>
            <person name="Xua B."/>
            <person name="Chenc J."/>
            <person name="D'Auriad J.C."/>
            <person name="Huanga J.-P."/>
            <person name="Huanga S.-X."/>
        </authorList>
    </citation>
    <scope>NUCLEOTIDE SEQUENCE [LARGE SCALE GENOMIC DNA]</scope>
    <source>
        <strain evidence="3">cv. KIB-2019</strain>
    </source>
</reference>
<dbReference type="OrthoDB" id="784699at2759"/>
<dbReference type="Proteomes" id="UP001152561">
    <property type="component" value="Unassembled WGS sequence"/>
</dbReference>
<dbReference type="PANTHER" id="PTHR34356">
    <property type="entry name" value="ANTIGENIC HEAT-STABLE PROTEIN"/>
    <property type="match status" value="1"/>
</dbReference>
<evidence type="ECO:0000313" key="3">
    <source>
        <dbReference type="Proteomes" id="UP001152561"/>
    </source>
</evidence>
<evidence type="ECO:0000256" key="1">
    <source>
        <dbReference type="SAM" id="MobiDB-lite"/>
    </source>
</evidence>
<evidence type="ECO:0000313" key="2">
    <source>
        <dbReference type="EMBL" id="KAJ8561444.1"/>
    </source>
</evidence>
<feature type="region of interest" description="Disordered" evidence="1">
    <location>
        <begin position="51"/>
        <end position="93"/>
    </location>
</feature>
<dbReference type="PANTHER" id="PTHR34356:SF3">
    <property type="entry name" value="EXPRESSED PROTEIN"/>
    <property type="match status" value="1"/>
</dbReference>